<evidence type="ECO:0000313" key="1">
    <source>
        <dbReference type="EMBL" id="MBB3193966.1"/>
    </source>
</evidence>
<name>A0ABR6GQI5_9BURK</name>
<comment type="caution">
    <text evidence="1">The sequence shown here is derived from an EMBL/GenBank/DDBJ whole genome shotgun (WGS) entry which is preliminary data.</text>
</comment>
<organism evidence="1 2">
    <name type="scientific">Roseateles terrae</name>
    <dbReference type="NCBI Taxonomy" id="431060"/>
    <lineage>
        <taxon>Bacteria</taxon>
        <taxon>Pseudomonadati</taxon>
        <taxon>Pseudomonadota</taxon>
        <taxon>Betaproteobacteria</taxon>
        <taxon>Burkholderiales</taxon>
        <taxon>Sphaerotilaceae</taxon>
        <taxon>Roseateles</taxon>
    </lineage>
</organism>
<reference evidence="1 2" key="1">
    <citation type="submission" date="2020-08" db="EMBL/GenBank/DDBJ databases">
        <title>Genomic Encyclopedia of Type Strains, Phase III (KMG-III): the genomes of soil and plant-associated and newly described type strains.</title>
        <authorList>
            <person name="Whitman W."/>
        </authorList>
    </citation>
    <scope>NUCLEOTIDE SEQUENCE [LARGE SCALE GENOMIC DNA]</scope>
    <source>
        <strain evidence="1 2">CECT 7247</strain>
    </source>
</reference>
<dbReference type="Proteomes" id="UP000574369">
    <property type="component" value="Unassembled WGS sequence"/>
</dbReference>
<sequence length="92" mass="10175">MNRYRTTFFADCPNNGIRIQYHLEIVTGQLIKVEDILAATAAITRGYHEEIADQLLQSLGGAQTLTATHHGVEIETTRPALQAIVKPSEVSR</sequence>
<dbReference type="RefSeq" id="WP_088449860.1">
    <property type="nucleotide sequence ID" value="NZ_JACHXO010000002.1"/>
</dbReference>
<accession>A0ABR6GQI5</accession>
<keyword evidence="2" id="KW-1185">Reference proteome</keyword>
<proteinExistence type="predicted"/>
<dbReference type="EMBL" id="JACHXO010000002">
    <property type="protein sequence ID" value="MBB3193966.1"/>
    <property type="molecule type" value="Genomic_DNA"/>
</dbReference>
<gene>
    <name evidence="1" type="ORF">FHS28_001351</name>
</gene>
<protein>
    <submittedName>
        <fullName evidence="1">Uncharacterized protein</fullName>
    </submittedName>
</protein>
<evidence type="ECO:0000313" key="2">
    <source>
        <dbReference type="Proteomes" id="UP000574369"/>
    </source>
</evidence>